<accession>A0A495A9U0</accession>
<evidence type="ECO:0000259" key="5">
    <source>
        <dbReference type="Pfam" id="PF04586"/>
    </source>
</evidence>
<dbReference type="NCBIfam" id="TIGR01543">
    <property type="entry name" value="proheadase_HK97"/>
    <property type="match status" value="1"/>
</dbReference>
<reference evidence="6 7" key="1">
    <citation type="submission" date="2018-10" db="EMBL/GenBank/DDBJ databases">
        <title>Kocuria tytouropygialis sp. nov., isolated from the uropygial gland of an American barn owl (Tyto furcata).</title>
        <authorList>
            <person name="Braun M.S."/>
            <person name="Wang E."/>
            <person name="Zimmermann S."/>
            <person name="Wagner H."/>
            <person name="Wink M."/>
        </authorList>
    </citation>
    <scope>NUCLEOTIDE SEQUENCE [LARGE SCALE GENOMIC DNA]</scope>
    <source>
        <strain evidence="6 7">442</strain>
    </source>
</reference>
<comment type="caution">
    <text evidence="6">The sequence shown here is derived from an EMBL/GenBank/DDBJ whole genome shotgun (WGS) entry which is preliminary data.</text>
</comment>
<keyword evidence="7" id="KW-1185">Reference proteome</keyword>
<dbReference type="Pfam" id="PF04586">
    <property type="entry name" value="Peptidase_S78"/>
    <property type="match status" value="1"/>
</dbReference>
<feature type="domain" description="Prohead serine protease" evidence="5">
    <location>
        <begin position="13"/>
        <end position="160"/>
    </location>
</feature>
<dbReference type="RefSeq" id="WP_121029568.1">
    <property type="nucleotide sequence ID" value="NZ_PNJG02000001.1"/>
</dbReference>
<dbReference type="GO" id="GO:0008233">
    <property type="term" value="F:peptidase activity"/>
    <property type="evidence" value="ECO:0007669"/>
    <property type="project" value="UniProtKB-KW"/>
</dbReference>
<keyword evidence="1" id="KW-1188">Viral release from host cell</keyword>
<dbReference type="Proteomes" id="UP000249516">
    <property type="component" value="Unassembled WGS sequence"/>
</dbReference>
<dbReference type="InterPro" id="IPR006433">
    <property type="entry name" value="Prohead_protease"/>
</dbReference>
<keyword evidence="2 6" id="KW-0645">Protease</keyword>
<dbReference type="EMBL" id="PNJG02000001">
    <property type="protein sequence ID" value="RKQ36210.1"/>
    <property type="molecule type" value="Genomic_DNA"/>
</dbReference>
<evidence type="ECO:0000256" key="4">
    <source>
        <dbReference type="SAM" id="MobiDB-lite"/>
    </source>
</evidence>
<name>A0A495A9U0_9MICC</name>
<evidence type="ECO:0000256" key="1">
    <source>
        <dbReference type="ARBA" id="ARBA00022612"/>
    </source>
</evidence>
<dbReference type="AlphaFoldDB" id="A0A495A9U0"/>
<proteinExistence type="predicted"/>
<dbReference type="OrthoDB" id="8444243at2"/>
<gene>
    <name evidence="6" type="ORF">C1C97_000545</name>
</gene>
<evidence type="ECO:0000256" key="3">
    <source>
        <dbReference type="ARBA" id="ARBA00022801"/>
    </source>
</evidence>
<evidence type="ECO:0000256" key="2">
    <source>
        <dbReference type="ARBA" id="ARBA00022670"/>
    </source>
</evidence>
<sequence>MTDIETRSRGIAVKSRNDEDGTFEAVVSAFGNIDSYGDVMVKGAFERTLAEWRENGGEIPFLWSHASNDPMSYVAGIHEAKETDEGLLVRGQFDLDTDQSRQAYKLLKSGRVREFSFGFIVRDAEDGEKNGEHVRYVKDVDLLEASMTILGANPATRLVAIKSTPTIPDPALTVDAIASAVEDAVGRALAKHASTETHEDTAAASRAGSEDEGASGVKSDDSQYAAAAIGLSEYLTDDSTN</sequence>
<keyword evidence="3" id="KW-0378">Hydrolase</keyword>
<organism evidence="6 7">
    <name type="scientific">Kocuria tytonis</name>
    <dbReference type="NCBI Taxonomy" id="2054280"/>
    <lineage>
        <taxon>Bacteria</taxon>
        <taxon>Bacillati</taxon>
        <taxon>Actinomycetota</taxon>
        <taxon>Actinomycetes</taxon>
        <taxon>Micrococcales</taxon>
        <taxon>Micrococcaceae</taxon>
        <taxon>Kocuria</taxon>
    </lineage>
</organism>
<evidence type="ECO:0000313" key="7">
    <source>
        <dbReference type="Proteomes" id="UP000249516"/>
    </source>
</evidence>
<feature type="region of interest" description="Disordered" evidence="4">
    <location>
        <begin position="190"/>
        <end position="222"/>
    </location>
</feature>
<dbReference type="GO" id="GO:0006508">
    <property type="term" value="P:proteolysis"/>
    <property type="evidence" value="ECO:0007669"/>
    <property type="project" value="UniProtKB-KW"/>
</dbReference>
<evidence type="ECO:0000313" key="6">
    <source>
        <dbReference type="EMBL" id="RKQ36210.1"/>
    </source>
</evidence>
<dbReference type="InterPro" id="IPR054613">
    <property type="entry name" value="Peptidase_S78_dom"/>
</dbReference>
<protein>
    <submittedName>
        <fullName evidence="6">HK97 family phage prohead protease</fullName>
    </submittedName>
</protein>